<protein>
    <submittedName>
        <fullName evidence="1">Uncharacterized protein</fullName>
    </submittedName>
</protein>
<reference evidence="1 2" key="1">
    <citation type="submission" date="2023-10" db="EMBL/GenBank/DDBJ databases">
        <title>Noviherbaspirillum sp. CPCC 100848 genome assembly.</title>
        <authorList>
            <person name="Li X.Y."/>
            <person name="Fang X.M."/>
        </authorList>
    </citation>
    <scope>NUCLEOTIDE SEQUENCE [LARGE SCALE GENOMIC DNA]</scope>
    <source>
        <strain evidence="1 2">CPCC 100848</strain>
    </source>
</reference>
<gene>
    <name evidence="1" type="ORF">RY831_14565</name>
</gene>
<dbReference type="Proteomes" id="UP001352263">
    <property type="component" value="Unassembled WGS sequence"/>
</dbReference>
<dbReference type="RefSeq" id="WP_326507099.1">
    <property type="nucleotide sequence ID" value="NZ_JAWIIV010000011.1"/>
</dbReference>
<keyword evidence="2" id="KW-1185">Reference proteome</keyword>
<proteinExistence type="predicted"/>
<dbReference type="EMBL" id="JAWIIV010000011">
    <property type="protein sequence ID" value="MEC4720382.1"/>
    <property type="molecule type" value="Genomic_DNA"/>
</dbReference>
<name>A0ABU6J9P9_9BURK</name>
<evidence type="ECO:0000313" key="1">
    <source>
        <dbReference type="EMBL" id="MEC4720382.1"/>
    </source>
</evidence>
<accession>A0ABU6J9P9</accession>
<comment type="caution">
    <text evidence="1">The sequence shown here is derived from an EMBL/GenBank/DDBJ whole genome shotgun (WGS) entry which is preliminary data.</text>
</comment>
<organism evidence="1 2">
    <name type="scientific">Noviherbaspirillum album</name>
    <dbReference type="NCBI Taxonomy" id="3080276"/>
    <lineage>
        <taxon>Bacteria</taxon>
        <taxon>Pseudomonadati</taxon>
        <taxon>Pseudomonadota</taxon>
        <taxon>Betaproteobacteria</taxon>
        <taxon>Burkholderiales</taxon>
        <taxon>Oxalobacteraceae</taxon>
        <taxon>Noviherbaspirillum</taxon>
    </lineage>
</organism>
<sequence length="208" mass="22498">MTTLSTTSSARDLTVVGFYASGTPFSGTVNAASPHEAKISVLADRRYSEDGGDFYVSCVIDEATGHVVDEATSASETLLLTEVDAVEDLLQQMKSILQDPKQIILPEGTCLQKVGAFIQFFDHLLADQPDVFFDLAGRSKLITDEDMEITFVDRKGAEHDFVPSEALGRLADLALQRRSTTAAVQLKSLVQAAGSNFDVAVHDAYGEY</sequence>
<evidence type="ECO:0000313" key="2">
    <source>
        <dbReference type="Proteomes" id="UP001352263"/>
    </source>
</evidence>